<accession>A0ABU2WME6</accession>
<name>A0ABU2WME6_9GAMM</name>
<evidence type="ECO:0000313" key="1">
    <source>
        <dbReference type="EMBL" id="MDT0499050.1"/>
    </source>
</evidence>
<gene>
    <name evidence="1" type="ORF">RM530_17035</name>
</gene>
<evidence type="ECO:0000313" key="2">
    <source>
        <dbReference type="Proteomes" id="UP001254608"/>
    </source>
</evidence>
<sequence length="71" mass="7654">MDFLALVGLEGAAAAMVRRRELAVPLVVFTVPETSSETALPFGTFLDMDNQGTLSRVVPSKEVAPYTLRPC</sequence>
<reference evidence="1 2" key="1">
    <citation type="submission" date="2023-09" db="EMBL/GenBank/DDBJ databases">
        <authorList>
            <person name="Rey-Velasco X."/>
        </authorList>
    </citation>
    <scope>NUCLEOTIDE SEQUENCE [LARGE SCALE GENOMIC DNA]</scope>
    <source>
        <strain evidence="1 2">W345</strain>
    </source>
</reference>
<comment type="caution">
    <text evidence="1">The sequence shown here is derived from an EMBL/GenBank/DDBJ whole genome shotgun (WGS) entry which is preliminary data.</text>
</comment>
<dbReference type="EMBL" id="JAVRIC010000034">
    <property type="protein sequence ID" value="MDT0499050.1"/>
    <property type="molecule type" value="Genomic_DNA"/>
</dbReference>
<dbReference type="Proteomes" id="UP001254608">
    <property type="component" value="Unassembled WGS sequence"/>
</dbReference>
<organism evidence="1 2">
    <name type="scientific">Banduia mediterranea</name>
    <dbReference type="NCBI Taxonomy" id="3075609"/>
    <lineage>
        <taxon>Bacteria</taxon>
        <taxon>Pseudomonadati</taxon>
        <taxon>Pseudomonadota</taxon>
        <taxon>Gammaproteobacteria</taxon>
        <taxon>Nevskiales</taxon>
        <taxon>Algiphilaceae</taxon>
        <taxon>Banduia</taxon>
    </lineage>
</organism>
<protein>
    <submittedName>
        <fullName evidence="1">Uncharacterized protein</fullName>
    </submittedName>
</protein>
<keyword evidence="2" id="KW-1185">Reference proteome</keyword>
<dbReference type="RefSeq" id="WP_311366461.1">
    <property type="nucleotide sequence ID" value="NZ_JAVRIC010000034.1"/>
</dbReference>
<proteinExistence type="predicted"/>